<dbReference type="Pfam" id="PF26582">
    <property type="entry name" value="ASCC3_N"/>
    <property type="match status" value="1"/>
</dbReference>
<dbReference type="OrthoDB" id="5575at2759"/>
<feature type="non-terminal residue" evidence="3">
    <location>
        <position position="557"/>
    </location>
</feature>
<dbReference type="KEGG" id="tng:GSTEN00008962G001"/>
<feature type="domain" description="ASCC3-like N-terminal" evidence="2">
    <location>
        <begin position="53"/>
        <end position="153"/>
    </location>
</feature>
<evidence type="ECO:0000256" key="1">
    <source>
        <dbReference type="SAM" id="MobiDB-lite"/>
    </source>
</evidence>
<feature type="region of interest" description="Disordered" evidence="1">
    <location>
        <begin position="303"/>
        <end position="357"/>
    </location>
</feature>
<dbReference type="EMBL" id="CAAE01010702">
    <property type="protein sequence ID" value="CAF93354.1"/>
    <property type="molecule type" value="Genomic_DNA"/>
</dbReference>
<gene>
    <name evidence="3" type="ORF">GSTENG00008962001</name>
</gene>
<reference evidence="3" key="1">
    <citation type="journal article" date="2004" name="Nature">
        <title>Genome duplication in the teleost fish Tetraodon nigroviridis reveals the early vertebrate proto-karyotype.</title>
        <authorList>
            <person name="Jaillon O."/>
            <person name="Aury J.-M."/>
            <person name="Brunet F."/>
            <person name="Petit J.-L."/>
            <person name="Stange-Thomann N."/>
            <person name="Mauceli E."/>
            <person name="Bouneau L."/>
            <person name="Fischer C."/>
            <person name="Ozouf-Costaz C."/>
            <person name="Bernot A."/>
            <person name="Nicaud S."/>
            <person name="Jaffe D."/>
            <person name="Fisher S."/>
            <person name="Lutfalla G."/>
            <person name="Dossat C."/>
            <person name="Segurens B."/>
            <person name="Dasilva C."/>
            <person name="Salanoubat M."/>
            <person name="Levy M."/>
            <person name="Boudet N."/>
            <person name="Castellano S."/>
            <person name="Anthouard V."/>
            <person name="Jubin C."/>
            <person name="Castelli V."/>
            <person name="Katinka M."/>
            <person name="Vacherie B."/>
            <person name="Biemont C."/>
            <person name="Skalli Z."/>
            <person name="Cattolico L."/>
            <person name="Poulain J."/>
            <person name="De Berardinis V."/>
            <person name="Cruaud C."/>
            <person name="Duprat S."/>
            <person name="Brottier P."/>
            <person name="Coutanceau J.-P."/>
            <person name="Gouzy J."/>
            <person name="Parra G."/>
            <person name="Lardier G."/>
            <person name="Chapple C."/>
            <person name="McKernan K.J."/>
            <person name="McEwan P."/>
            <person name="Bosak S."/>
            <person name="Kellis M."/>
            <person name="Volff J.-N."/>
            <person name="Guigo R."/>
            <person name="Zody M.C."/>
            <person name="Mesirov J."/>
            <person name="Lindblad-Toh K."/>
            <person name="Birren B."/>
            <person name="Nusbaum C."/>
            <person name="Kahn D."/>
            <person name="Robinson-Rechavi M."/>
            <person name="Laudet V."/>
            <person name="Schachter V."/>
            <person name="Quetier F."/>
            <person name="Saurin W."/>
            <person name="Scarpelli C."/>
            <person name="Wincker P."/>
            <person name="Lander E.S."/>
            <person name="Weissenbach J."/>
            <person name="Roest Crollius H."/>
        </authorList>
    </citation>
    <scope>NUCLEOTIDE SEQUENCE [LARGE SCALE GENOMIC DNA]</scope>
</reference>
<proteinExistence type="predicted"/>
<reference evidence="3" key="2">
    <citation type="submission" date="2004-02" db="EMBL/GenBank/DDBJ databases">
        <authorList>
            <consortium name="Genoscope"/>
            <consortium name="Whitehead Institute Centre for Genome Research"/>
        </authorList>
    </citation>
    <scope>NUCLEOTIDE SEQUENCE</scope>
</reference>
<protein>
    <submittedName>
        <fullName evidence="3">(spotted green pufferfish) hypothetical protein</fullName>
    </submittedName>
</protein>
<dbReference type="AlphaFoldDB" id="Q4T178"/>
<feature type="compositionally biased region" description="Basic and acidic residues" evidence="1">
    <location>
        <begin position="319"/>
        <end position="331"/>
    </location>
</feature>
<comment type="caution">
    <text evidence="3">The sequence shown here is derived from an EMBL/GenBank/DDBJ whole genome shotgun (WGS) entry which is preliminary data.</text>
</comment>
<sequence length="557" mass="62762">MSPPRLTGALRSFSIVSRKEDPDEQRFDLKMKRQKRRELFAKEGLTWQKIVHFCSQTRDKARLQAANQELKSLLSAAKQIVGCDHGQEAIESAAVFLFEIFYNKELVGTEETRAIKHMFGPFPSSGADTSCSSVARLVAALGDAQVEDFIQSSRLRTPGRPFGCNLAFSYEGYALDPLEELSSSGPHQDKDSLDFMNFLNVQQSGRKATEKDGRPLTPGAGNLLRSEVEKYLKGGDVVSSSPEELCTSLFEMLASQRSDDELQNELFELLGPDGLEMISTLLQKRTAVVSQLAAIPPDRSSYPAGLRCSPEAHQPRCAPRGDRRRPHELNHRLALAPERSLTPKKPLHPSQKPLRHPGMLLAFPDPWRASGDVAKPTYGCQVTIQSEQERQMMKMYRREEKKERKRGKGADEGDCWDAVLAFDPREMRALREQALLTARREPVLSRDRGHQRPRYPHVYDSYAEARQMAAFVGGARVSGPGEGSVQVGLVFIAPVCVCVCVFRCCCRRESTETTPSCVRRWRSRPASPCLWAWRRIPSTSLTWIRWVLLPHPGWQQW</sequence>
<evidence type="ECO:0000313" key="3">
    <source>
        <dbReference type="EMBL" id="CAF93354.1"/>
    </source>
</evidence>
<dbReference type="InterPro" id="IPR058856">
    <property type="entry name" value="ASCC3_N"/>
</dbReference>
<evidence type="ECO:0000259" key="2">
    <source>
        <dbReference type="Pfam" id="PF26582"/>
    </source>
</evidence>
<organism evidence="3">
    <name type="scientific">Tetraodon nigroviridis</name>
    <name type="common">Spotted green pufferfish</name>
    <name type="synonym">Chelonodon nigroviridis</name>
    <dbReference type="NCBI Taxonomy" id="99883"/>
    <lineage>
        <taxon>Eukaryota</taxon>
        <taxon>Metazoa</taxon>
        <taxon>Chordata</taxon>
        <taxon>Craniata</taxon>
        <taxon>Vertebrata</taxon>
        <taxon>Euteleostomi</taxon>
        <taxon>Actinopterygii</taxon>
        <taxon>Neopterygii</taxon>
        <taxon>Teleostei</taxon>
        <taxon>Neoteleostei</taxon>
        <taxon>Acanthomorphata</taxon>
        <taxon>Eupercaria</taxon>
        <taxon>Tetraodontiformes</taxon>
        <taxon>Tetradontoidea</taxon>
        <taxon>Tetraodontidae</taxon>
        <taxon>Tetraodon</taxon>
    </lineage>
</organism>
<name>Q4T178_TETNG</name>
<accession>Q4T178</accession>